<accession>A0A9Q5I108</accession>
<evidence type="ECO:0000313" key="3">
    <source>
        <dbReference type="Proteomes" id="UP000757232"/>
    </source>
</evidence>
<protein>
    <submittedName>
        <fullName evidence="2">Glycopeptide</fullName>
    </submittedName>
</protein>
<feature type="chain" id="PRO_5040142254" evidence="1">
    <location>
        <begin position="21"/>
        <end position="190"/>
    </location>
</feature>
<comment type="caution">
    <text evidence="2">The sequence shown here is derived from an EMBL/GenBank/DDBJ whole genome shotgun (WGS) entry which is preliminary data.</text>
</comment>
<evidence type="ECO:0000313" key="2">
    <source>
        <dbReference type="EMBL" id="OCB89712.1"/>
    </source>
</evidence>
<dbReference type="EMBL" id="LNZH02000150">
    <property type="protein sequence ID" value="OCB89712.1"/>
    <property type="molecule type" value="Genomic_DNA"/>
</dbReference>
<name>A0A9Q5I108_SANBA</name>
<organism evidence="2 3">
    <name type="scientific">Sanghuangporus baumii</name>
    <name type="common">Phellinus baumii</name>
    <dbReference type="NCBI Taxonomy" id="108892"/>
    <lineage>
        <taxon>Eukaryota</taxon>
        <taxon>Fungi</taxon>
        <taxon>Dikarya</taxon>
        <taxon>Basidiomycota</taxon>
        <taxon>Agaricomycotina</taxon>
        <taxon>Agaricomycetes</taxon>
        <taxon>Hymenochaetales</taxon>
        <taxon>Hymenochaetaceae</taxon>
        <taxon>Sanghuangporus</taxon>
    </lineage>
</organism>
<keyword evidence="1" id="KW-0732">Signal</keyword>
<sequence length="190" mass="19260">MFNFSRLAVFSLLVAVGALAETHTVTFENNCGSGTPQLVQNGNVLSSGAPFISNGPLAAAIACGSGTPQLVQNGIVLSSGAPFTSNGPLAAAIAFLQTGSCGQNAEGCTLVETTLQNPTTPGSGSSSDISLIPPHAFSVASGFRYENGCDGTGTDCTDANCPMAFRNPDDTFAQVACQANDVNLVITFCE</sequence>
<dbReference type="OrthoDB" id="3342934at2759"/>
<evidence type="ECO:0000256" key="1">
    <source>
        <dbReference type="SAM" id="SignalP"/>
    </source>
</evidence>
<gene>
    <name evidence="2" type="ORF">A7U60_g3060</name>
</gene>
<feature type="signal peptide" evidence="1">
    <location>
        <begin position="1"/>
        <end position="20"/>
    </location>
</feature>
<dbReference type="Proteomes" id="UP000757232">
    <property type="component" value="Unassembled WGS sequence"/>
</dbReference>
<dbReference type="AlphaFoldDB" id="A0A9Q5I108"/>
<reference evidence="2" key="1">
    <citation type="submission" date="2016-06" db="EMBL/GenBank/DDBJ databases">
        <title>Draft Genome sequence of the fungus Inonotus baumii.</title>
        <authorList>
            <person name="Zhu H."/>
            <person name="Lin W."/>
        </authorList>
    </citation>
    <scope>NUCLEOTIDE SEQUENCE</scope>
    <source>
        <strain evidence="2">821</strain>
    </source>
</reference>
<keyword evidence="3" id="KW-1185">Reference proteome</keyword>
<proteinExistence type="predicted"/>